<comment type="similarity">
    <text evidence="2 12 13">Belongs to the UvrB family.</text>
</comment>
<comment type="subcellular location">
    <subcellularLocation>
        <location evidence="1 12 13">Cytoplasm</location>
    </subcellularLocation>
</comment>
<evidence type="ECO:0000256" key="10">
    <source>
        <dbReference type="ARBA" id="ARBA00026033"/>
    </source>
</evidence>
<evidence type="ECO:0000256" key="5">
    <source>
        <dbReference type="ARBA" id="ARBA00022763"/>
    </source>
</evidence>
<evidence type="ECO:0000259" key="16">
    <source>
        <dbReference type="PROSITE" id="PS51192"/>
    </source>
</evidence>
<comment type="domain">
    <text evidence="12">The beta-hairpin motif is involved in DNA binding.</text>
</comment>
<evidence type="ECO:0000313" key="18">
    <source>
        <dbReference type="EMBL" id="OIP40665.1"/>
    </source>
</evidence>
<name>A0A1J5DX44_9BACT</name>
<dbReference type="SMART" id="SM00490">
    <property type="entry name" value="HELICc"/>
    <property type="match status" value="1"/>
</dbReference>
<keyword evidence="4 12" id="KW-0547">Nucleotide-binding</keyword>
<dbReference type="PROSITE" id="PS51192">
    <property type="entry name" value="HELICASE_ATP_BIND_1"/>
    <property type="match status" value="1"/>
</dbReference>
<dbReference type="InterPro" id="IPR027417">
    <property type="entry name" value="P-loop_NTPase"/>
</dbReference>
<dbReference type="Gene3D" id="4.10.860.10">
    <property type="entry name" value="UVR domain"/>
    <property type="match status" value="1"/>
</dbReference>
<proteinExistence type="inferred from homology"/>
<dbReference type="Pfam" id="PF00271">
    <property type="entry name" value="Helicase_C"/>
    <property type="match status" value="1"/>
</dbReference>
<dbReference type="PANTHER" id="PTHR24029">
    <property type="entry name" value="UVRABC SYSTEM PROTEIN B"/>
    <property type="match status" value="1"/>
</dbReference>
<dbReference type="PROSITE" id="PS51194">
    <property type="entry name" value="HELICASE_CTER"/>
    <property type="match status" value="1"/>
</dbReference>
<dbReference type="GO" id="GO:0009381">
    <property type="term" value="F:excinuclease ABC activity"/>
    <property type="evidence" value="ECO:0007669"/>
    <property type="project" value="UniProtKB-UniRule"/>
</dbReference>
<dbReference type="InterPro" id="IPR004807">
    <property type="entry name" value="UvrB"/>
</dbReference>
<evidence type="ECO:0000256" key="1">
    <source>
        <dbReference type="ARBA" id="ARBA00004496"/>
    </source>
</evidence>
<dbReference type="STRING" id="1817895.AUJ95_04295"/>
<dbReference type="Pfam" id="PF12344">
    <property type="entry name" value="UvrB"/>
    <property type="match status" value="1"/>
</dbReference>
<dbReference type="InterPro" id="IPR006935">
    <property type="entry name" value="Helicase/UvrB_N"/>
</dbReference>
<keyword evidence="6 12" id="KW-0228">DNA excision</keyword>
<organism evidence="18 19">
    <name type="scientific">Candidatus Desantisbacteria bacterium CG2_30_40_21</name>
    <dbReference type="NCBI Taxonomy" id="1817895"/>
    <lineage>
        <taxon>Bacteria</taxon>
        <taxon>Candidatus Desantisiibacteriota</taxon>
    </lineage>
</organism>
<evidence type="ECO:0000256" key="9">
    <source>
        <dbReference type="ARBA" id="ARBA00023204"/>
    </source>
</evidence>
<comment type="subunit">
    <text evidence="10 12 13">Forms a heterotetramer with UvrA during the search for lesions. Interacts with UvrC in an incision complex.</text>
</comment>
<keyword evidence="3 12" id="KW-0963">Cytoplasm</keyword>
<dbReference type="SMART" id="SM00487">
    <property type="entry name" value="DEXDc"/>
    <property type="match status" value="1"/>
</dbReference>
<dbReference type="InterPro" id="IPR024759">
    <property type="entry name" value="UvrB_YAD/RRR_dom"/>
</dbReference>
<gene>
    <name evidence="12" type="primary">uvrB</name>
    <name evidence="18" type="ORF">AUJ95_04295</name>
</gene>
<evidence type="ECO:0000256" key="8">
    <source>
        <dbReference type="ARBA" id="ARBA00022881"/>
    </source>
</evidence>
<dbReference type="PROSITE" id="PS50151">
    <property type="entry name" value="UVR"/>
    <property type="match status" value="1"/>
</dbReference>
<dbReference type="Proteomes" id="UP000183085">
    <property type="component" value="Unassembled WGS sequence"/>
</dbReference>
<dbReference type="GO" id="GO:0006289">
    <property type="term" value="P:nucleotide-excision repair"/>
    <property type="evidence" value="ECO:0007669"/>
    <property type="project" value="UniProtKB-UniRule"/>
</dbReference>
<evidence type="ECO:0000259" key="15">
    <source>
        <dbReference type="PROSITE" id="PS50151"/>
    </source>
</evidence>
<keyword evidence="7 12" id="KW-0067">ATP-binding</keyword>
<keyword evidence="8 12" id="KW-0267">Excision nuclease</keyword>
<dbReference type="GO" id="GO:0016887">
    <property type="term" value="F:ATP hydrolysis activity"/>
    <property type="evidence" value="ECO:0007669"/>
    <property type="project" value="InterPro"/>
</dbReference>
<dbReference type="NCBIfam" id="TIGR00631">
    <property type="entry name" value="uvrb"/>
    <property type="match status" value="1"/>
</dbReference>
<comment type="function">
    <text evidence="12">The UvrABC repair system catalyzes the recognition and processing of DNA lesions. A damage recognition complex composed of 2 UvrA and 2 UvrB subunits scans DNA for abnormalities. Upon binding of the UvrA(2)B(2) complex to a putative damaged site, the DNA wraps around one UvrB monomer. DNA wrap is dependent on ATP binding by UvrB and probably causes local melting of the DNA helix, facilitating insertion of UvrB beta-hairpin between the DNA strands. Then UvrB probes one DNA strand for the presence of a lesion. If a lesion is found the UvrA subunits dissociate and the UvrB-DNA preincision complex is formed. This complex is subsequently bound by UvrC and the second UvrB is released. If no lesion is found, the DNA wraps around the other UvrB subunit that will check the other stand for damage.</text>
</comment>
<keyword evidence="9 12" id="KW-0234">DNA repair</keyword>
<evidence type="ECO:0000256" key="7">
    <source>
        <dbReference type="ARBA" id="ARBA00022840"/>
    </source>
</evidence>
<dbReference type="Pfam" id="PF04851">
    <property type="entry name" value="ResIII"/>
    <property type="match status" value="1"/>
</dbReference>
<dbReference type="GO" id="GO:0003677">
    <property type="term" value="F:DNA binding"/>
    <property type="evidence" value="ECO:0007669"/>
    <property type="project" value="UniProtKB-UniRule"/>
</dbReference>
<dbReference type="PANTHER" id="PTHR24029:SF0">
    <property type="entry name" value="UVRABC SYSTEM PROTEIN B"/>
    <property type="match status" value="1"/>
</dbReference>
<dbReference type="GO" id="GO:0009380">
    <property type="term" value="C:excinuclease repair complex"/>
    <property type="evidence" value="ECO:0007669"/>
    <property type="project" value="InterPro"/>
</dbReference>
<dbReference type="AlphaFoldDB" id="A0A1J5DX44"/>
<dbReference type="Pfam" id="PF17757">
    <property type="entry name" value="UvrB_inter"/>
    <property type="match status" value="1"/>
</dbReference>
<dbReference type="InterPro" id="IPR036876">
    <property type="entry name" value="UVR_dom_sf"/>
</dbReference>
<dbReference type="SUPFAM" id="SSF52540">
    <property type="entry name" value="P-loop containing nucleoside triphosphate hydrolases"/>
    <property type="match status" value="2"/>
</dbReference>
<accession>A0A1J5DX44</accession>
<dbReference type="GO" id="GO:0005737">
    <property type="term" value="C:cytoplasm"/>
    <property type="evidence" value="ECO:0007669"/>
    <property type="project" value="UniProtKB-SubCell"/>
</dbReference>
<evidence type="ECO:0000256" key="14">
    <source>
        <dbReference type="SAM" id="Coils"/>
    </source>
</evidence>
<comment type="caution">
    <text evidence="18">The sequence shown here is derived from an EMBL/GenBank/DDBJ whole genome shotgun (WGS) entry which is preliminary data.</text>
</comment>
<dbReference type="GO" id="GO:0005524">
    <property type="term" value="F:ATP binding"/>
    <property type="evidence" value="ECO:0007669"/>
    <property type="project" value="UniProtKB-UniRule"/>
</dbReference>
<dbReference type="HAMAP" id="MF_00204">
    <property type="entry name" value="UvrB"/>
    <property type="match status" value="1"/>
</dbReference>
<feature type="domain" description="Helicase ATP-binding" evidence="16">
    <location>
        <begin position="27"/>
        <end position="184"/>
    </location>
</feature>
<evidence type="ECO:0000256" key="2">
    <source>
        <dbReference type="ARBA" id="ARBA00008533"/>
    </source>
</evidence>
<dbReference type="Pfam" id="PF02151">
    <property type="entry name" value="UVR"/>
    <property type="match status" value="1"/>
</dbReference>
<dbReference type="Gene3D" id="3.40.50.300">
    <property type="entry name" value="P-loop containing nucleotide triphosphate hydrolases"/>
    <property type="match status" value="3"/>
</dbReference>
<keyword evidence="14" id="KW-0175">Coiled coil</keyword>
<evidence type="ECO:0000256" key="4">
    <source>
        <dbReference type="ARBA" id="ARBA00022741"/>
    </source>
</evidence>
<dbReference type="CDD" id="cd18790">
    <property type="entry name" value="SF2_C_UvrB"/>
    <property type="match status" value="1"/>
</dbReference>
<dbReference type="CDD" id="cd17916">
    <property type="entry name" value="DEXHc_UvrB"/>
    <property type="match status" value="1"/>
</dbReference>
<feature type="domain" description="Helicase C-terminal" evidence="17">
    <location>
        <begin position="430"/>
        <end position="592"/>
    </location>
</feature>
<dbReference type="InterPro" id="IPR014001">
    <property type="entry name" value="Helicase_ATP-bd"/>
</dbReference>
<dbReference type="NCBIfam" id="NF003673">
    <property type="entry name" value="PRK05298.1"/>
    <property type="match status" value="1"/>
</dbReference>
<evidence type="ECO:0000256" key="12">
    <source>
        <dbReference type="HAMAP-Rule" id="MF_00204"/>
    </source>
</evidence>
<evidence type="ECO:0000256" key="11">
    <source>
        <dbReference type="ARBA" id="ARBA00029504"/>
    </source>
</evidence>
<dbReference type="GO" id="GO:0009432">
    <property type="term" value="P:SOS response"/>
    <property type="evidence" value="ECO:0007669"/>
    <property type="project" value="UniProtKB-UniRule"/>
</dbReference>
<keyword evidence="12 13" id="KW-0742">SOS response</keyword>
<reference evidence="18 19" key="1">
    <citation type="journal article" date="2016" name="Environ. Microbiol.">
        <title>Genomic resolution of a cold subsurface aquifer community provides metabolic insights for novel microbes adapted to high CO concentrations.</title>
        <authorList>
            <person name="Probst A.J."/>
            <person name="Castelle C.J."/>
            <person name="Singh A."/>
            <person name="Brown C.T."/>
            <person name="Anantharaman K."/>
            <person name="Sharon I."/>
            <person name="Hug L.A."/>
            <person name="Burstein D."/>
            <person name="Emerson J.B."/>
            <person name="Thomas B.C."/>
            <person name="Banfield J.F."/>
        </authorList>
    </citation>
    <scope>NUCLEOTIDE SEQUENCE [LARGE SCALE GENOMIC DNA]</scope>
    <source>
        <strain evidence="18">CG2_30_40_21</strain>
    </source>
</reference>
<feature type="domain" description="UVR" evidence="15">
    <location>
        <begin position="615"/>
        <end position="649"/>
    </location>
</feature>
<dbReference type="EMBL" id="MNYI01000111">
    <property type="protein sequence ID" value="OIP40665.1"/>
    <property type="molecule type" value="Genomic_DNA"/>
</dbReference>
<evidence type="ECO:0000256" key="13">
    <source>
        <dbReference type="RuleBase" id="RU003587"/>
    </source>
</evidence>
<feature type="coiled-coil region" evidence="14">
    <location>
        <begin position="611"/>
        <end position="638"/>
    </location>
</feature>
<evidence type="ECO:0000256" key="6">
    <source>
        <dbReference type="ARBA" id="ARBA00022769"/>
    </source>
</evidence>
<evidence type="ECO:0000259" key="17">
    <source>
        <dbReference type="PROSITE" id="PS51194"/>
    </source>
</evidence>
<protein>
    <recommendedName>
        <fullName evidence="11 12">UvrABC system protein B</fullName>
        <shortName evidence="12">Protein UvrB</shortName>
    </recommendedName>
    <alternativeName>
        <fullName evidence="12">Excinuclease ABC subunit B</fullName>
    </alternativeName>
</protein>
<evidence type="ECO:0000256" key="3">
    <source>
        <dbReference type="ARBA" id="ARBA00022490"/>
    </source>
</evidence>
<keyword evidence="5 12" id="KW-0227">DNA damage</keyword>
<dbReference type="InterPro" id="IPR001650">
    <property type="entry name" value="Helicase_C-like"/>
</dbReference>
<sequence length="649" mass="74768">MNDTMFQLINPFLPSGDQPKAISQLVTGLNQGLKDQILLGVTGSGKTFTIANVIAQTNRPTMVISHNKTLAAQLYNEFKTLFPHNAVCYFVSYYDYYQPEAYLPASDTYIEKDSAINDELDRLRLEATCTLISRRDVIIVSSVSCIYNIGSSEEYKEAYLLVQKGDIVRREIILKKLIEIYYERNDIDFCRGKFRVRGDTIEIFPSYSQTAHRIEMFGDEIERISEISPVSGQRIREQDTLLVYPAKHFVTTRPRIERAILSIEEELERRLIELYAMNKPLEAQRLESRTRYDLELLRETGGCRGIENYSRHFDGRVAGMRPWTLIDYFPDDFLLVIDESHVSIPQIKAMYAGDLARKENLIRYGFRLPSAYDNRPLRFPEFEQLMPQTIFVSATPGPYELERTSQVVEQIIRPTGLVDPVIEVRPINGQIQDLMNEMQQHIQAHHRVLITTLTKKMAEDLADYLTKEGLQVRYLHSEIKTLQRVEILRDLRKGKFDVLVGINLLREGLDLPEVSLVAILDADKEGFLRSDTSLIQVVGRCARNVEAKVIMYADSITGSMQRTIDETNRRRNIQTEYNQSHGIIPQTIKKEISETLVPQLVKEVRIKCQVKGNKTAIIKELEKEMAEAAKRMDYEYAAVLRDEIMGMRE</sequence>
<dbReference type="SUPFAM" id="SSF46600">
    <property type="entry name" value="C-terminal UvrC-binding domain of UvrB"/>
    <property type="match status" value="1"/>
</dbReference>
<feature type="short sequence motif" description="Beta-hairpin" evidence="12">
    <location>
        <begin position="93"/>
        <end position="116"/>
    </location>
</feature>
<dbReference type="InterPro" id="IPR041471">
    <property type="entry name" value="UvrB_inter"/>
</dbReference>
<evidence type="ECO:0000313" key="19">
    <source>
        <dbReference type="Proteomes" id="UP000183085"/>
    </source>
</evidence>
<dbReference type="InterPro" id="IPR001943">
    <property type="entry name" value="UVR_dom"/>
</dbReference>
<feature type="binding site" evidence="12">
    <location>
        <begin position="40"/>
        <end position="47"/>
    </location>
    <ligand>
        <name>ATP</name>
        <dbReference type="ChEBI" id="CHEBI:30616"/>
    </ligand>
</feature>